<dbReference type="PANTHER" id="PTHR28255">
    <property type="match status" value="1"/>
</dbReference>
<dbReference type="Pfam" id="PF03928">
    <property type="entry name" value="HbpS-like"/>
    <property type="match status" value="1"/>
</dbReference>
<dbReference type="RefSeq" id="WP_344040247.1">
    <property type="nucleotide sequence ID" value="NZ_BAAAKE010000021.1"/>
</dbReference>
<reference evidence="3" key="1">
    <citation type="journal article" date="2019" name="Int. J. Syst. Evol. Microbiol.">
        <title>The Global Catalogue of Microorganisms (GCM) 10K type strain sequencing project: providing services to taxonomists for standard genome sequencing and annotation.</title>
        <authorList>
            <consortium name="The Broad Institute Genomics Platform"/>
            <consortium name="The Broad Institute Genome Sequencing Center for Infectious Disease"/>
            <person name="Wu L."/>
            <person name="Ma J."/>
        </authorList>
    </citation>
    <scope>NUCLEOTIDE SEQUENCE [LARGE SCALE GENOMIC DNA]</scope>
    <source>
        <strain evidence="3">KCTC 12848</strain>
    </source>
</reference>
<accession>A0ABV9YBT6</accession>
<dbReference type="InterPro" id="IPR038084">
    <property type="entry name" value="PduO/GlcC-like_sf"/>
</dbReference>
<dbReference type="InterPro" id="IPR010371">
    <property type="entry name" value="YBR137W-like"/>
</dbReference>
<evidence type="ECO:0000256" key="1">
    <source>
        <dbReference type="HAMAP-Rule" id="MF_00761"/>
    </source>
</evidence>
<sequence length="166" mass="17703">MWSTRGAGRGGVAVSLLDELAEQEARLVFTSFDNEVALALGAFLLDAARAAGLPVTISVRRAGQRLFHAALPGTSVDNDAWIDRKSRVVDRYGQSSYRVGEGFRARGRTFEADSRLDPDRYAAHGGVFPVTVAGVGVVGTVGVSGLPQAEDHAFVVGRLEEFLATR</sequence>
<keyword evidence="3" id="KW-1185">Reference proteome</keyword>
<organism evidence="2 3">
    <name type="scientific">Saccharothrix xinjiangensis</name>
    <dbReference type="NCBI Taxonomy" id="204798"/>
    <lineage>
        <taxon>Bacteria</taxon>
        <taxon>Bacillati</taxon>
        <taxon>Actinomycetota</taxon>
        <taxon>Actinomycetes</taxon>
        <taxon>Pseudonocardiales</taxon>
        <taxon>Pseudonocardiaceae</taxon>
        <taxon>Saccharothrix</taxon>
    </lineage>
</organism>
<proteinExistence type="inferred from homology"/>
<name>A0ABV9YBT6_9PSEU</name>
<evidence type="ECO:0000313" key="3">
    <source>
        <dbReference type="Proteomes" id="UP001595833"/>
    </source>
</evidence>
<dbReference type="EMBL" id="JBHSJB010000052">
    <property type="protein sequence ID" value="MFC5060076.1"/>
    <property type="molecule type" value="Genomic_DNA"/>
</dbReference>
<dbReference type="PANTHER" id="PTHR28255:SF1">
    <property type="entry name" value="UPF0303 PROTEIN YBR137W"/>
    <property type="match status" value="1"/>
</dbReference>
<dbReference type="NCBIfam" id="NF002696">
    <property type="entry name" value="PRK02487.1-5"/>
    <property type="match status" value="1"/>
</dbReference>
<dbReference type="InterPro" id="IPR005624">
    <property type="entry name" value="PduO/GlcC-like"/>
</dbReference>
<dbReference type="PIRSF" id="PIRSF008757">
    <property type="entry name" value="UCP008757"/>
    <property type="match status" value="1"/>
</dbReference>
<comment type="similarity">
    <text evidence="1">Belongs to the UPF0303 family.</text>
</comment>
<dbReference type="HAMAP" id="MF_00761">
    <property type="entry name" value="UPF0303"/>
    <property type="match status" value="1"/>
</dbReference>
<protein>
    <recommendedName>
        <fullName evidence="1">UPF0303 protein ACFPFM_40735</fullName>
    </recommendedName>
</protein>
<dbReference type="Gene3D" id="3.30.450.150">
    <property type="entry name" value="Haem-degrading domain"/>
    <property type="match status" value="1"/>
</dbReference>
<comment type="caution">
    <text evidence="2">The sequence shown here is derived from an EMBL/GenBank/DDBJ whole genome shotgun (WGS) entry which is preliminary data.</text>
</comment>
<dbReference type="Proteomes" id="UP001595833">
    <property type="component" value="Unassembled WGS sequence"/>
</dbReference>
<evidence type="ECO:0000313" key="2">
    <source>
        <dbReference type="EMBL" id="MFC5060076.1"/>
    </source>
</evidence>
<gene>
    <name evidence="2" type="ORF">ACFPFM_40735</name>
</gene>
<dbReference type="SUPFAM" id="SSF143744">
    <property type="entry name" value="GlcG-like"/>
    <property type="match status" value="1"/>
</dbReference>